<name>A0A5E8BD51_9ASCO</name>
<keyword evidence="3" id="KW-1185">Reference proteome</keyword>
<dbReference type="PANTHER" id="PTHR15682:SF2">
    <property type="entry name" value="UNHEALTHY RIBOSOME BIOGENESIS PROTEIN 2 HOMOLOG"/>
    <property type="match status" value="1"/>
</dbReference>
<dbReference type="InterPro" id="IPR052609">
    <property type="entry name" value="Ribosome_Biogenesis_Reg"/>
</dbReference>
<dbReference type="GO" id="GO:0005730">
    <property type="term" value="C:nucleolus"/>
    <property type="evidence" value="ECO:0007669"/>
    <property type="project" value="TreeGrafter"/>
</dbReference>
<proteinExistence type="predicted"/>
<evidence type="ECO:0000313" key="3">
    <source>
        <dbReference type="Proteomes" id="UP000398389"/>
    </source>
</evidence>
<reference evidence="2 3" key="1">
    <citation type="submission" date="2019-09" db="EMBL/GenBank/DDBJ databases">
        <authorList>
            <person name="Brejova B."/>
        </authorList>
    </citation>
    <scope>NUCLEOTIDE SEQUENCE [LARGE SCALE GENOMIC DNA]</scope>
</reference>
<dbReference type="InterPro" id="IPR018849">
    <property type="entry name" value="Urb2/Npa2_C"/>
</dbReference>
<evidence type="ECO:0000259" key="1">
    <source>
        <dbReference type="Pfam" id="PF10441"/>
    </source>
</evidence>
<feature type="domain" description="Nucleolar 27S pre-rRNA processing Urb2/Npa2 C-terminal" evidence="1">
    <location>
        <begin position="999"/>
        <end position="1223"/>
    </location>
</feature>
<dbReference type="Pfam" id="PF10441">
    <property type="entry name" value="Urb2"/>
    <property type="match status" value="1"/>
</dbReference>
<evidence type="ECO:0000313" key="2">
    <source>
        <dbReference type="EMBL" id="VVT48628.1"/>
    </source>
</evidence>
<dbReference type="EMBL" id="CABVLU010000002">
    <property type="protein sequence ID" value="VVT48628.1"/>
    <property type="molecule type" value="Genomic_DNA"/>
</dbReference>
<protein>
    <recommendedName>
        <fullName evidence="1">Nucleolar 27S pre-rRNA processing Urb2/Npa2 C-terminal domain-containing protein</fullName>
    </recommendedName>
</protein>
<dbReference type="GO" id="GO:0042254">
    <property type="term" value="P:ribosome biogenesis"/>
    <property type="evidence" value="ECO:0007669"/>
    <property type="project" value="TreeGrafter"/>
</dbReference>
<dbReference type="RefSeq" id="XP_031852483.1">
    <property type="nucleotide sequence ID" value="XM_031996592.1"/>
</dbReference>
<dbReference type="GeneID" id="43580692"/>
<dbReference type="PANTHER" id="PTHR15682">
    <property type="entry name" value="UNHEALTHY RIBOSOME BIOGENESIS PROTEIN 2 HOMOLOG"/>
    <property type="match status" value="1"/>
</dbReference>
<accession>A0A5E8BD51</accession>
<dbReference type="Proteomes" id="UP000398389">
    <property type="component" value="Unassembled WGS sequence"/>
</dbReference>
<dbReference type="OrthoDB" id="160374at2759"/>
<gene>
    <name evidence="2" type="ORF">SAPINGB_P001872</name>
</gene>
<sequence length="1224" mass="138416">MSDLKTELDTSEKVTRFLRNKSSKTEDLVIVVKDLIDGNLNVFLPQKEVVILQWIFDYLGERKNTEAKISVGFWNVLSSVWVSLADDHDTLSRTYLSHNFAGILTETFNQATTKISSKDNVKIQSLVDEISTAMEAISKSNLWFKLPLDSTISLILSYTKLYIHANRNTTIQLSFEKSSLLIKKFLKSTLTGSDLKKFSAAFNEKILSHVFVLIGMDLDTYSKDLYNFLVSTLIATPDKKATEIDLAPAQSAVNEYKLTDEEKHKSSIALYEILVVTLPTRSDSAFSQLRKIAPSALKTLVSISSSKKIKLDSDFLKSTMSQIFDKKKESVDWQLLSFIHNIDESFLTERSHLSVILATTTSNKENSKEFHAFAKSFIDYFTNSRELPQFILSWKKHLVPNSCWYNDFISEYLSIQVRTLSNIQLKSLLNTLVHPLTLENPNETPDQLYQPLIVCVLSFFQQRTLPHSMLFDPLFTALQSKVNITSSEFWTLKYLILSISSGFVQKFHALIVSQAQSIDYGLDKKNVNDSLAIGVMQSLFRIAEYIEFSEFENYVSKLIKYIGKKSKSPEIFFETMCDRWLILINIRLRKKYKERLIGLFATNKNAFNKLCSTELFFEQGSLSPLALQTLADKKELKNELLRIKIISSMPLQVIRGSSRKELLNNLSDLALSEKNLKASDETLEFQLTARAAIDHLLSHPSSTVTLVSDSAALQKYFYSAFSFGNHELETLTRASCEKIINYNIKTQKEREEGAKFIFALVNEAVSSLKKTKKHSNNFEQLEFATLIVSLVHSENLQESGLDNVILKSLTKILQTTKGADKSLNDALHAIQNLAILSTTKTNELSKSPEIFAVTGTYATLALKKLVEPQDGKERAIFKNLAASCFTVLTHLSSTKDQVEACLAYYISLLEQEVGVSNNDVVACLQQLEEADFNFLFNETIGSLFDPESAKPFAYITAVTAFPRALKDEENVAASTNVTELLTNVIKNCDKLSEGDLLSYLSFVEYMVKDRPRLLTQFCLDIIISTFVRICTSDFGPSFTPKSDIDSIYAQLASVASSVVVFNRSRLNGRYHLLTQLLTSLLGCLTNTDSNCTSNFQPRWVVNSSKPLGEKAADAYTRLISNLSSTVISYRETSERYKLSSYAQMLKKHLSIYIGVVLINYVRFSLQEGFTPSVRRGLVPGFYMVFNTIGSEQLKNVNLLLDSNSRPYFKTLYEDYMTYGKWKSE</sequence>
<dbReference type="AlphaFoldDB" id="A0A5E8BD51"/>
<organism evidence="2 3">
    <name type="scientific">Magnusiomyces paraingens</name>
    <dbReference type="NCBI Taxonomy" id="2606893"/>
    <lineage>
        <taxon>Eukaryota</taxon>
        <taxon>Fungi</taxon>
        <taxon>Dikarya</taxon>
        <taxon>Ascomycota</taxon>
        <taxon>Saccharomycotina</taxon>
        <taxon>Dipodascomycetes</taxon>
        <taxon>Dipodascales</taxon>
        <taxon>Dipodascaceae</taxon>
        <taxon>Magnusiomyces</taxon>
    </lineage>
</organism>